<evidence type="ECO:0008006" key="3">
    <source>
        <dbReference type="Google" id="ProtNLM"/>
    </source>
</evidence>
<dbReference type="EMBL" id="LQWZ01000007">
    <property type="protein sequence ID" value="OAH58599.1"/>
    <property type="molecule type" value="Genomic_DNA"/>
</dbReference>
<gene>
    <name evidence="1" type="ORF">AWH48_16465</name>
</gene>
<comment type="caution">
    <text evidence="1">The sequence shown here is derived from an EMBL/GenBank/DDBJ whole genome shotgun (WGS) entry which is preliminary data.</text>
</comment>
<proteinExistence type="predicted"/>
<reference evidence="1 2" key="1">
    <citation type="submission" date="2016-01" db="EMBL/GenBank/DDBJ databases">
        <title>Investigation of taxonomic status of Bacillus aminovorans.</title>
        <authorList>
            <person name="Verma A."/>
            <person name="Pal Y."/>
            <person name="Krishnamurthi S."/>
        </authorList>
    </citation>
    <scope>NUCLEOTIDE SEQUENCE [LARGE SCALE GENOMIC DNA]</scope>
    <source>
        <strain evidence="1 2">DSM 4337</strain>
    </source>
</reference>
<dbReference type="Proteomes" id="UP000077271">
    <property type="component" value="Unassembled WGS sequence"/>
</dbReference>
<evidence type="ECO:0000313" key="2">
    <source>
        <dbReference type="Proteomes" id="UP000077271"/>
    </source>
</evidence>
<organism evidence="1 2">
    <name type="scientific">Domibacillus aminovorans</name>
    <dbReference type="NCBI Taxonomy" id="29332"/>
    <lineage>
        <taxon>Bacteria</taxon>
        <taxon>Bacillati</taxon>
        <taxon>Bacillota</taxon>
        <taxon>Bacilli</taxon>
        <taxon>Bacillales</taxon>
        <taxon>Bacillaceae</taxon>
        <taxon>Domibacillus</taxon>
    </lineage>
</organism>
<dbReference type="OrthoDB" id="3078372at2"/>
<name>A0A177KYV9_9BACI</name>
<evidence type="ECO:0000313" key="1">
    <source>
        <dbReference type="EMBL" id="OAH58599.1"/>
    </source>
</evidence>
<accession>A0A177KYV9</accession>
<sequence length="179" mass="21334">MANLEHGFSGENQSVETLAQIHKVNVEAVLNYKQQILNEEVINEEFIGMPLKEVNRHFSEAIKELEYSYCLSLLSATEARFRMDYVVRATQRLRDDLSRRFRDIYKEEKRNVRFEVILDNWKEYHPDLKTHVGYYNGALQLRHWLAHGRYWTPKFGNKYNPESVYLICESISNELPFEI</sequence>
<dbReference type="RefSeq" id="WP_063974440.1">
    <property type="nucleotide sequence ID" value="NZ_LQWZ01000007.1"/>
</dbReference>
<protein>
    <recommendedName>
        <fullName evidence="3">DUF4209 domain-containing protein</fullName>
    </recommendedName>
</protein>
<dbReference type="AlphaFoldDB" id="A0A177KYV9"/>